<proteinExistence type="predicted"/>
<dbReference type="Ensembl" id="ENSPKIT00000034696.1">
    <property type="protein sequence ID" value="ENSPKIP00000010562.1"/>
    <property type="gene ID" value="ENSPKIG00000025239.1"/>
</dbReference>
<dbReference type="InterPro" id="IPR015095">
    <property type="entry name" value="AlkB_hom8_N"/>
</dbReference>
<dbReference type="GO" id="GO:0016706">
    <property type="term" value="F:2-oxoglutarate-dependent dioxygenase activity"/>
    <property type="evidence" value="ECO:0007669"/>
    <property type="project" value="InterPro"/>
</dbReference>
<reference evidence="2" key="2">
    <citation type="submission" date="2025-09" db="UniProtKB">
        <authorList>
            <consortium name="Ensembl"/>
        </authorList>
    </citation>
    <scope>IDENTIFICATION</scope>
</reference>
<evidence type="ECO:0000259" key="1">
    <source>
        <dbReference type="PROSITE" id="PS50878"/>
    </source>
</evidence>
<keyword evidence="3" id="KW-1185">Reference proteome</keyword>
<dbReference type="PROSITE" id="PS50878">
    <property type="entry name" value="RT_POL"/>
    <property type="match status" value="1"/>
</dbReference>
<dbReference type="Proteomes" id="UP000261540">
    <property type="component" value="Unplaced"/>
</dbReference>
<dbReference type="Pfam" id="PF09004">
    <property type="entry name" value="ALKBH8_N"/>
    <property type="match status" value="1"/>
</dbReference>
<evidence type="ECO:0000313" key="3">
    <source>
        <dbReference type="Proteomes" id="UP000261540"/>
    </source>
</evidence>
<protein>
    <recommendedName>
        <fullName evidence="1">Reverse transcriptase domain-containing protein</fullName>
    </recommendedName>
</protein>
<accession>A0A3B3QVD1</accession>
<dbReference type="PANTHER" id="PTHR33332">
    <property type="entry name" value="REVERSE TRANSCRIPTASE DOMAIN-CONTAINING PROTEIN"/>
    <property type="match status" value="1"/>
</dbReference>
<reference evidence="2" key="1">
    <citation type="submission" date="2025-08" db="UniProtKB">
        <authorList>
            <consortium name="Ensembl"/>
        </authorList>
    </citation>
    <scope>IDENTIFICATION</scope>
</reference>
<dbReference type="GeneTree" id="ENSGT01020000230367"/>
<dbReference type="AlphaFoldDB" id="A0A3B3QVD1"/>
<feature type="domain" description="Reverse transcriptase" evidence="1">
    <location>
        <begin position="1"/>
        <end position="225"/>
    </location>
</feature>
<sequence length="372" mass="42567">MKCFERLVLEHIKDINPDSLDPFQFAYRSNRSTEDAISITLHTTLSHLENKNCYARLFVDYSSAFNTVIPSQLITKLLDLGLSSSLCNWVLDFLPDRPQQVRIGGKTSSIITISTGTPQGSVLSPLLYSLYTHDCVAKYSSNTILKFADDTTVIGLISEDDETAYREEVRLLAEWCQDNNLTLNVNKTKEMIVDFRKQATEHRPINIGGEAVEQVSSLRFLRVTLTDDLKWSSHTAAIVKRAQQRLYFLRRLRKARMSPTTLCRFYRCTVESILTGCITSWYSSCSVQDNRALQRVVHSAQKITGTQLPAIHDIHTIRCLRKVNRIRRDPSHPALSLFSLLPSGRRLQSIWTRTSRFRNSFYPTAVRLMNNQ</sequence>
<organism evidence="2 3">
    <name type="scientific">Paramormyrops kingsleyae</name>
    <dbReference type="NCBI Taxonomy" id="1676925"/>
    <lineage>
        <taxon>Eukaryota</taxon>
        <taxon>Metazoa</taxon>
        <taxon>Chordata</taxon>
        <taxon>Craniata</taxon>
        <taxon>Vertebrata</taxon>
        <taxon>Euteleostomi</taxon>
        <taxon>Actinopterygii</taxon>
        <taxon>Neopterygii</taxon>
        <taxon>Teleostei</taxon>
        <taxon>Osteoglossocephala</taxon>
        <taxon>Osteoglossomorpha</taxon>
        <taxon>Osteoglossiformes</taxon>
        <taxon>Mormyridae</taxon>
        <taxon>Paramormyrops</taxon>
    </lineage>
</organism>
<dbReference type="InterPro" id="IPR000477">
    <property type="entry name" value="RT_dom"/>
</dbReference>
<dbReference type="InterPro" id="IPR043502">
    <property type="entry name" value="DNA/RNA_pol_sf"/>
</dbReference>
<dbReference type="Pfam" id="PF00078">
    <property type="entry name" value="RVT_1"/>
    <property type="match status" value="1"/>
</dbReference>
<dbReference type="GO" id="GO:0008168">
    <property type="term" value="F:methyltransferase activity"/>
    <property type="evidence" value="ECO:0007669"/>
    <property type="project" value="InterPro"/>
</dbReference>
<dbReference type="SUPFAM" id="SSF56672">
    <property type="entry name" value="DNA/RNA polymerases"/>
    <property type="match status" value="1"/>
</dbReference>
<dbReference type="CDD" id="cd01650">
    <property type="entry name" value="RT_nLTR_like"/>
    <property type="match status" value="1"/>
</dbReference>
<name>A0A3B3QVD1_9TELE</name>
<evidence type="ECO:0000313" key="2">
    <source>
        <dbReference type="Ensembl" id="ENSPKIP00000010562.1"/>
    </source>
</evidence>